<dbReference type="PROSITE" id="PS51186">
    <property type="entry name" value="GNAT"/>
    <property type="match status" value="1"/>
</dbReference>
<name>C4XMF8_SOLM1</name>
<dbReference type="Proteomes" id="UP000009071">
    <property type="component" value="Chromosome"/>
</dbReference>
<feature type="domain" description="N-acetyltransferase" evidence="2">
    <location>
        <begin position="32"/>
        <end position="192"/>
    </location>
</feature>
<dbReference type="GO" id="GO:0008080">
    <property type="term" value="F:N-acetyltransferase activity"/>
    <property type="evidence" value="ECO:0007669"/>
    <property type="project" value="InterPro"/>
</dbReference>
<dbReference type="eggNOG" id="COG0456">
    <property type="taxonomic scope" value="Bacteria"/>
</dbReference>
<accession>C4XMF8</accession>
<dbReference type="InterPro" id="IPR050769">
    <property type="entry name" value="NAT_camello-type"/>
</dbReference>
<dbReference type="STRING" id="573370.DMR_12580"/>
<sequence>MGRGQTLRGGSVMPCAAVSAGTPGSRPPAGGIEIRRGYEPGLIGRAAELHGRYYAEAWGSGAPFESLIAREFGEFVEGYDAGDDLLLSAHKAGRVVGMIAIYGRRRLPEGAQLRFFIVDPACHGCGAGKALLAEALSWCRERGFSKVFLWTVDGLPASRRLYEKAGFRVTDRVPDDRYTVLRDNLRFELDLSTI</sequence>
<evidence type="ECO:0000313" key="3">
    <source>
        <dbReference type="EMBL" id="BAH74749.1"/>
    </source>
</evidence>
<dbReference type="HOGENOM" id="CLU_105924_0_0_7"/>
<dbReference type="SUPFAM" id="SSF55729">
    <property type="entry name" value="Acyl-CoA N-acyltransferases (Nat)"/>
    <property type="match status" value="1"/>
</dbReference>
<dbReference type="Gene3D" id="3.40.630.30">
    <property type="match status" value="1"/>
</dbReference>
<evidence type="ECO:0000259" key="2">
    <source>
        <dbReference type="PROSITE" id="PS51186"/>
    </source>
</evidence>
<evidence type="ECO:0000313" key="4">
    <source>
        <dbReference type="Proteomes" id="UP000009071"/>
    </source>
</evidence>
<dbReference type="PANTHER" id="PTHR13947">
    <property type="entry name" value="GNAT FAMILY N-ACETYLTRANSFERASE"/>
    <property type="match status" value="1"/>
</dbReference>
<dbReference type="PANTHER" id="PTHR13947:SF37">
    <property type="entry name" value="LD18367P"/>
    <property type="match status" value="1"/>
</dbReference>
<organism evidence="3 4">
    <name type="scientific">Solidesulfovibrio magneticus (strain ATCC 700980 / DSM 13731 / RS-1)</name>
    <name type="common">Desulfovibrio magneticus</name>
    <dbReference type="NCBI Taxonomy" id="573370"/>
    <lineage>
        <taxon>Bacteria</taxon>
        <taxon>Pseudomonadati</taxon>
        <taxon>Thermodesulfobacteriota</taxon>
        <taxon>Desulfovibrionia</taxon>
        <taxon>Desulfovibrionales</taxon>
        <taxon>Desulfovibrionaceae</taxon>
        <taxon>Solidesulfovibrio</taxon>
    </lineage>
</organism>
<dbReference type="CDD" id="cd04301">
    <property type="entry name" value="NAT_SF"/>
    <property type="match status" value="1"/>
</dbReference>
<dbReference type="InterPro" id="IPR000182">
    <property type="entry name" value="GNAT_dom"/>
</dbReference>
<dbReference type="Pfam" id="PF00583">
    <property type="entry name" value="Acetyltransf_1"/>
    <property type="match status" value="1"/>
</dbReference>
<protein>
    <submittedName>
        <fullName evidence="3">Acetyltransferase</fullName>
    </submittedName>
</protein>
<dbReference type="KEGG" id="dma:DMR_12580"/>
<dbReference type="InterPro" id="IPR016181">
    <property type="entry name" value="Acyl_CoA_acyltransferase"/>
</dbReference>
<gene>
    <name evidence="3" type="ordered locus">DMR_12580</name>
</gene>
<keyword evidence="1" id="KW-0808">Transferase</keyword>
<reference evidence="3 4" key="1">
    <citation type="journal article" date="2009" name="Genome Res.">
        <title>Whole genome sequence of Desulfovibrio magneticus strain RS-1 revealed common gene clusters in magnetotactic bacteria.</title>
        <authorList>
            <person name="Nakazawa H."/>
            <person name="Arakaki A."/>
            <person name="Narita-Yamada S."/>
            <person name="Yashiro I."/>
            <person name="Jinno K."/>
            <person name="Aoki N."/>
            <person name="Tsuruyama A."/>
            <person name="Okamura Y."/>
            <person name="Tanikawa S."/>
            <person name="Fujita N."/>
            <person name="Takeyama H."/>
            <person name="Matsunaga T."/>
        </authorList>
    </citation>
    <scope>NUCLEOTIDE SEQUENCE [LARGE SCALE GENOMIC DNA]</scope>
    <source>
        <strain evidence="4">ATCC 700980 / DSM 13731 / RS-1</strain>
    </source>
</reference>
<dbReference type="EMBL" id="AP010904">
    <property type="protein sequence ID" value="BAH74749.1"/>
    <property type="molecule type" value="Genomic_DNA"/>
</dbReference>
<proteinExistence type="predicted"/>
<dbReference type="AlphaFoldDB" id="C4XMF8"/>
<keyword evidence="4" id="KW-1185">Reference proteome</keyword>
<evidence type="ECO:0000256" key="1">
    <source>
        <dbReference type="ARBA" id="ARBA00022679"/>
    </source>
</evidence>